<dbReference type="SUPFAM" id="SSF55298">
    <property type="entry name" value="YjgF-like"/>
    <property type="match status" value="1"/>
</dbReference>
<dbReference type="InterPro" id="IPR006175">
    <property type="entry name" value="YjgF/YER057c/UK114"/>
</dbReference>
<dbReference type="PANTHER" id="PTHR43857">
    <property type="entry name" value="BLR7761 PROTEIN"/>
    <property type="match status" value="1"/>
</dbReference>
<dbReference type="AlphaFoldDB" id="A0A1M7NBM0"/>
<proteinExistence type="predicted"/>
<dbReference type="Gene3D" id="3.30.1330.40">
    <property type="entry name" value="RutC-like"/>
    <property type="match status" value="1"/>
</dbReference>
<protein>
    <submittedName>
        <fullName evidence="2">Enamine deaminase RidA, house cleaning of reactive enamine intermediates, YjgF/YER057c/UK114 family</fullName>
    </submittedName>
</protein>
<dbReference type="Proteomes" id="UP000184440">
    <property type="component" value="Unassembled WGS sequence"/>
</dbReference>
<feature type="compositionally biased region" description="Basic and acidic residues" evidence="1">
    <location>
        <begin position="46"/>
        <end position="73"/>
    </location>
</feature>
<feature type="compositionally biased region" description="Basic and acidic residues" evidence="1">
    <location>
        <begin position="12"/>
        <end position="28"/>
    </location>
</feature>
<keyword evidence="3" id="KW-1185">Reference proteome</keyword>
<feature type="region of interest" description="Disordered" evidence="1">
    <location>
        <begin position="1"/>
        <end position="80"/>
    </location>
</feature>
<dbReference type="STRING" id="134849.SAMN05443668_102530"/>
<gene>
    <name evidence="2" type="ORF">SAMN05443668_102530</name>
</gene>
<reference evidence="2 3" key="1">
    <citation type="submission" date="2016-11" db="EMBL/GenBank/DDBJ databases">
        <authorList>
            <person name="Jaros S."/>
            <person name="Januszkiewicz K."/>
            <person name="Wedrychowicz H."/>
        </authorList>
    </citation>
    <scope>NUCLEOTIDE SEQUENCE [LARGE SCALE GENOMIC DNA]</scope>
    <source>
        <strain evidence="2 3">DSM 46144</strain>
    </source>
</reference>
<accession>A0A1M7NBM0</accession>
<sequence>MPETGDVMRGVDLADRPRSSGDTGDRPRAARASVPVAGRAVVADPVRPEPVRPDPLRRPAPEPTGRPDFRRANPFEMPDPRGYSQAAVVTGQLVVLAGQTGVDPDGRVVDGGLVSQFDRAAQNLLGALAAAGGSPEDLVSLTVHVTSIDEYQANARAIGHVWRGRAGGTVPALSLAEVRRFWDPEASVQLAAQALVAAR</sequence>
<dbReference type="Pfam" id="PF01042">
    <property type="entry name" value="Ribonuc_L-PSP"/>
    <property type="match status" value="1"/>
</dbReference>
<name>A0A1M7NBM0_9ACTN</name>
<dbReference type="PANTHER" id="PTHR43857:SF1">
    <property type="entry name" value="YJGH FAMILY PROTEIN"/>
    <property type="match status" value="1"/>
</dbReference>
<dbReference type="EMBL" id="FRCS01000002">
    <property type="protein sequence ID" value="SHN01047.1"/>
    <property type="molecule type" value="Genomic_DNA"/>
</dbReference>
<organism evidence="2 3">
    <name type="scientific">Cryptosporangium aurantiacum</name>
    <dbReference type="NCBI Taxonomy" id="134849"/>
    <lineage>
        <taxon>Bacteria</taxon>
        <taxon>Bacillati</taxon>
        <taxon>Actinomycetota</taxon>
        <taxon>Actinomycetes</taxon>
        <taxon>Cryptosporangiales</taxon>
        <taxon>Cryptosporangiaceae</taxon>
        <taxon>Cryptosporangium</taxon>
    </lineage>
</organism>
<feature type="compositionally biased region" description="Low complexity" evidence="1">
    <location>
        <begin position="30"/>
        <end position="45"/>
    </location>
</feature>
<evidence type="ECO:0000256" key="1">
    <source>
        <dbReference type="SAM" id="MobiDB-lite"/>
    </source>
</evidence>
<evidence type="ECO:0000313" key="3">
    <source>
        <dbReference type="Proteomes" id="UP000184440"/>
    </source>
</evidence>
<evidence type="ECO:0000313" key="2">
    <source>
        <dbReference type="EMBL" id="SHN01047.1"/>
    </source>
</evidence>
<dbReference type="InterPro" id="IPR035959">
    <property type="entry name" value="RutC-like_sf"/>
</dbReference>